<comment type="caution">
    <text evidence="4">The sequence shown here is derived from an EMBL/GenBank/DDBJ whole genome shotgun (WGS) entry which is preliminary data.</text>
</comment>
<reference evidence="5" key="1">
    <citation type="journal article" date="2019" name="Int. J. Syst. Evol. Microbiol.">
        <title>The Global Catalogue of Microorganisms (GCM) 10K type strain sequencing project: providing services to taxonomists for standard genome sequencing and annotation.</title>
        <authorList>
            <consortium name="The Broad Institute Genomics Platform"/>
            <consortium name="The Broad Institute Genome Sequencing Center for Infectious Disease"/>
            <person name="Wu L."/>
            <person name="Ma J."/>
        </authorList>
    </citation>
    <scope>NUCLEOTIDE SEQUENCE [LARGE SCALE GENOMIC DNA]</scope>
    <source>
        <strain evidence="5">KCTC 42964</strain>
    </source>
</reference>
<dbReference type="PRINTS" id="PR00080">
    <property type="entry name" value="SDRFAMILY"/>
</dbReference>
<dbReference type="PANTHER" id="PTHR42760:SF133">
    <property type="entry name" value="3-OXOACYL-[ACYL-CARRIER-PROTEIN] REDUCTASE"/>
    <property type="match status" value="1"/>
</dbReference>
<dbReference type="PANTHER" id="PTHR42760">
    <property type="entry name" value="SHORT-CHAIN DEHYDROGENASES/REDUCTASES FAMILY MEMBER"/>
    <property type="match status" value="1"/>
</dbReference>
<dbReference type="RefSeq" id="WP_379906548.1">
    <property type="nucleotide sequence ID" value="NZ_JBHRTR010000054.1"/>
</dbReference>
<dbReference type="InterPro" id="IPR002347">
    <property type="entry name" value="SDR_fam"/>
</dbReference>
<dbReference type="PRINTS" id="PR00081">
    <property type="entry name" value="GDHRDH"/>
</dbReference>
<feature type="domain" description="Ketoreductase" evidence="3">
    <location>
        <begin position="8"/>
        <end position="185"/>
    </location>
</feature>
<dbReference type="Pfam" id="PF13561">
    <property type="entry name" value="adh_short_C2"/>
    <property type="match status" value="1"/>
</dbReference>
<comment type="similarity">
    <text evidence="1">Belongs to the short-chain dehydrogenases/reductases (SDR) family.</text>
</comment>
<dbReference type="SMART" id="SM00822">
    <property type="entry name" value="PKS_KR"/>
    <property type="match status" value="1"/>
</dbReference>
<proteinExistence type="inferred from homology"/>
<evidence type="ECO:0000313" key="4">
    <source>
        <dbReference type="EMBL" id="MFC3231081.1"/>
    </source>
</evidence>
<dbReference type="Gene3D" id="3.40.50.720">
    <property type="entry name" value="NAD(P)-binding Rossmann-like Domain"/>
    <property type="match status" value="1"/>
</dbReference>
<dbReference type="InterPro" id="IPR020904">
    <property type="entry name" value="Sc_DH/Rdtase_CS"/>
</dbReference>
<sequence>MARSFAGSVVVVTGAANGIGAAIAAAFAEAGGTVFGLDRDGGAMKAAAGRMGGLVHPWALDVTDRPAVDAAFAEFHSAKGRIDVLVNNAGFGRGYLIENMDPESWDAVVDVNLTGTFNCTRAALPGLRDAGGGAIVNIASVAGKRISFLGGADYTAAKSGVLGFTRHAAFELAQDGIRVNAICPGPVLTPLTTGATTEAQRAQVAETVPLGRWVQPQDIANAALFLASADAAMCTGTSLDVDGGVMVSNGVSYRDYMERRGGTARKPPAG</sequence>
<evidence type="ECO:0000256" key="1">
    <source>
        <dbReference type="ARBA" id="ARBA00006484"/>
    </source>
</evidence>
<dbReference type="InterPro" id="IPR036291">
    <property type="entry name" value="NAD(P)-bd_dom_sf"/>
</dbReference>
<keyword evidence="5" id="KW-1185">Reference proteome</keyword>
<accession>A0ABV7L9J3</accession>
<evidence type="ECO:0000313" key="5">
    <source>
        <dbReference type="Proteomes" id="UP001595528"/>
    </source>
</evidence>
<keyword evidence="2 4" id="KW-0560">Oxidoreductase</keyword>
<dbReference type="EMBL" id="JBHRTR010000054">
    <property type="protein sequence ID" value="MFC3231081.1"/>
    <property type="molecule type" value="Genomic_DNA"/>
</dbReference>
<dbReference type="Proteomes" id="UP001595528">
    <property type="component" value="Unassembled WGS sequence"/>
</dbReference>
<gene>
    <name evidence="4" type="ORF">ACFOGJ_27790</name>
</gene>
<dbReference type="NCBIfam" id="NF009466">
    <property type="entry name" value="PRK12826.1-2"/>
    <property type="match status" value="1"/>
</dbReference>
<dbReference type="SUPFAM" id="SSF51735">
    <property type="entry name" value="NAD(P)-binding Rossmann-fold domains"/>
    <property type="match status" value="1"/>
</dbReference>
<dbReference type="EC" id="1.1.1.-" evidence="4"/>
<evidence type="ECO:0000259" key="3">
    <source>
        <dbReference type="SMART" id="SM00822"/>
    </source>
</evidence>
<dbReference type="InterPro" id="IPR057326">
    <property type="entry name" value="KR_dom"/>
</dbReference>
<dbReference type="PROSITE" id="PS00061">
    <property type="entry name" value="ADH_SHORT"/>
    <property type="match status" value="1"/>
</dbReference>
<dbReference type="GO" id="GO:0016491">
    <property type="term" value="F:oxidoreductase activity"/>
    <property type="evidence" value="ECO:0007669"/>
    <property type="project" value="UniProtKB-KW"/>
</dbReference>
<name>A0ABV7L9J3_9PROT</name>
<organism evidence="4 5">
    <name type="scientific">Marinibaculum pumilum</name>
    <dbReference type="NCBI Taxonomy" id="1766165"/>
    <lineage>
        <taxon>Bacteria</taxon>
        <taxon>Pseudomonadati</taxon>
        <taxon>Pseudomonadota</taxon>
        <taxon>Alphaproteobacteria</taxon>
        <taxon>Rhodospirillales</taxon>
        <taxon>Rhodospirillaceae</taxon>
        <taxon>Marinibaculum</taxon>
    </lineage>
</organism>
<evidence type="ECO:0000256" key="2">
    <source>
        <dbReference type="ARBA" id="ARBA00023002"/>
    </source>
</evidence>
<protein>
    <submittedName>
        <fullName evidence="4">SDR family NAD(P)-dependent oxidoreductase</fullName>
        <ecNumber evidence="4">1.1.1.-</ecNumber>
    </submittedName>
</protein>
<dbReference type="CDD" id="cd05233">
    <property type="entry name" value="SDR_c"/>
    <property type="match status" value="1"/>
</dbReference>